<dbReference type="InterPro" id="IPR051783">
    <property type="entry name" value="NAD(P)-dependent_oxidoreduct"/>
</dbReference>
<accession>A0ABT0L9K3</accession>
<dbReference type="InterPro" id="IPR001509">
    <property type="entry name" value="Epimerase_deHydtase"/>
</dbReference>
<evidence type="ECO:0000259" key="1">
    <source>
        <dbReference type="Pfam" id="PF01370"/>
    </source>
</evidence>
<dbReference type="Proteomes" id="UP001203423">
    <property type="component" value="Unassembled WGS sequence"/>
</dbReference>
<keyword evidence="3" id="KW-1185">Reference proteome</keyword>
<dbReference type="InterPro" id="IPR036291">
    <property type="entry name" value="NAD(P)-bd_dom_sf"/>
</dbReference>
<dbReference type="Pfam" id="PF01370">
    <property type="entry name" value="Epimerase"/>
    <property type="match status" value="1"/>
</dbReference>
<evidence type="ECO:0000313" key="3">
    <source>
        <dbReference type="Proteomes" id="UP001203423"/>
    </source>
</evidence>
<dbReference type="Gene3D" id="3.40.50.720">
    <property type="entry name" value="NAD(P)-binding Rossmann-like Domain"/>
    <property type="match status" value="1"/>
</dbReference>
<gene>
    <name evidence="2" type="ORF">L2764_04850</name>
</gene>
<evidence type="ECO:0000313" key="2">
    <source>
        <dbReference type="EMBL" id="MCL1123831.1"/>
    </source>
</evidence>
<protein>
    <submittedName>
        <fullName evidence="2">SDR family oxidoreductase</fullName>
    </submittedName>
</protein>
<dbReference type="PANTHER" id="PTHR48079:SF6">
    <property type="entry name" value="NAD(P)-BINDING DOMAIN-CONTAINING PROTEIN-RELATED"/>
    <property type="match status" value="1"/>
</dbReference>
<feature type="domain" description="NAD-dependent epimerase/dehydratase" evidence="1">
    <location>
        <begin position="5"/>
        <end position="235"/>
    </location>
</feature>
<organism evidence="2 3">
    <name type="scientific">Shewanella surugensis</name>
    <dbReference type="NCBI Taxonomy" id="212020"/>
    <lineage>
        <taxon>Bacteria</taxon>
        <taxon>Pseudomonadati</taxon>
        <taxon>Pseudomonadota</taxon>
        <taxon>Gammaproteobacteria</taxon>
        <taxon>Alteromonadales</taxon>
        <taxon>Shewanellaceae</taxon>
        <taxon>Shewanella</taxon>
    </lineage>
</organism>
<proteinExistence type="predicted"/>
<sequence>MIVGVTGASGYIGQFIIKALLKKGYKIRALSRTQRLLEHYTAQSGQLSWKLANLDDESSLHDFVDGLDVIIHCAYQHQAGHYRYGEGDNLNQFLQTNLNGSLRLMQLAYTADVKRFIFLSSRAVYPEQGINGTQCESHMTKPNTFYGAYKAALDAFISAWTAQYNWHVCSLRITGVYGVIKPLSNSKWYDLAKAIMHGQNYDMTKAATEVHGDDVARAILLLLNENDSKGKVVNCSDMMVSNRQVAEIVQTYIGSSRSLPKYYSLKKPAAVMRCDYLQSKGFSFGGVTCLRQSIEDLVDAICLEQSRKQ</sequence>
<dbReference type="PANTHER" id="PTHR48079">
    <property type="entry name" value="PROTEIN YEEZ"/>
    <property type="match status" value="1"/>
</dbReference>
<dbReference type="EMBL" id="JAKIKS010000012">
    <property type="protein sequence ID" value="MCL1123831.1"/>
    <property type="molecule type" value="Genomic_DNA"/>
</dbReference>
<comment type="caution">
    <text evidence="2">The sequence shown here is derived from an EMBL/GenBank/DDBJ whole genome shotgun (WGS) entry which is preliminary data.</text>
</comment>
<reference evidence="2 3" key="1">
    <citation type="submission" date="2022-01" db="EMBL/GenBank/DDBJ databases">
        <title>Whole genome-based taxonomy of the Shewanellaceae.</title>
        <authorList>
            <person name="Martin-Rodriguez A.J."/>
        </authorList>
    </citation>
    <scope>NUCLEOTIDE SEQUENCE [LARGE SCALE GENOMIC DNA]</scope>
    <source>
        <strain evidence="2 3">DSM 17177</strain>
    </source>
</reference>
<name>A0ABT0L9K3_9GAMM</name>
<dbReference type="RefSeq" id="WP_248939117.1">
    <property type="nucleotide sequence ID" value="NZ_JAKIKS010000012.1"/>
</dbReference>
<dbReference type="CDD" id="cd08946">
    <property type="entry name" value="SDR_e"/>
    <property type="match status" value="1"/>
</dbReference>
<dbReference type="SUPFAM" id="SSF51735">
    <property type="entry name" value="NAD(P)-binding Rossmann-fold domains"/>
    <property type="match status" value="1"/>
</dbReference>